<dbReference type="InterPro" id="IPR025669">
    <property type="entry name" value="AAA_dom"/>
</dbReference>
<dbReference type="AlphaFoldDB" id="A0A0C6FPV7"/>
<dbReference type="InterPro" id="IPR017818">
    <property type="entry name" value="Plasmid_partition_RepA"/>
</dbReference>
<organism evidence="2 3">
    <name type="scientific">Methylobacterium aquaticum</name>
    <dbReference type="NCBI Taxonomy" id="270351"/>
    <lineage>
        <taxon>Bacteria</taxon>
        <taxon>Pseudomonadati</taxon>
        <taxon>Pseudomonadota</taxon>
        <taxon>Alphaproteobacteria</taxon>
        <taxon>Hyphomicrobiales</taxon>
        <taxon>Methylobacteriaceae</taxon>
        <taxon>Methylobacterium</taxon>
    </lineage>
</organism>
<dbReference type="Gene3D" id="3.40.50.300">
    <property type="entry name" value="P-loop containing nucleotide triphosphate hydrolases"/>
    <property type="match status" value="1"/>
</dbReference>
<dbReference type="OrthoDB" id="9777757at2"/>
<accession>A0A0C6FPV7</accession>
<dbReference type="Pfam" id="PF13614">
    <property type="entry name" value="AAA_31"/>
    <property type="match status" value="1"/>
</dbReference>
<dbReference type="PATRIC" id="fig|270351.10.peg.4135"/>
<dbReference type="RefSeq" id="WP_060848275.1">
    <property type="nucleotide sequence ID" value="NZ_AP014704.1"/>
</dbReference>
<protein>
    <submittedName>
        <fullName evidence="2">Chromosome partitioning protein ParA</fullName>
    </submittedName>
</protein>
<gene>
    <name evidence="2" type="primary">soj</name>
    <name evidence="2" type="ORF">Maq22A_c21390</name>
</gene>
<dbReference type="PANTHER" id="PTHR13696:SF52">
    <property type="entry name" value="PARA FAMILY PROTEIN CT_582"/>
    <property type="match status" value="1"/>
</dbReference>
<dbReference type="InterPro" id="IPR050678">
    <property type="entry name" value="DNA_Partitioning_ATPase"/>
</dbReference>
<proteinExistence type="predicted"/>
<evidence type="ECO:0000259" key="1">
    <source>
        <dbReference type="Pfam" id="PF13614"/>
    </source>
</evidence>
<evidence type="ECO:0000313" key="2">
    <source>
        <dbReference type="EMBL" id="BAQ47299.1"/>
    </source>
</evidence>
<dbReference type="PANTHER" id="PTHR13696">
    <property type="entry name" value="P-LOOP CONTAINING NUCLEOSIDE TRIPHOSPHATE HYDROLASE"/>
    <property type="match status" value="1"/>
</dbReference>
<name>A0A0C6FPV7_9HYPH</name>
<dbReference type="STRING" id="270351.Maq22A_c21390"/>
<dbReference type="NCBIfam" id="TIGR03453">
    <property type="entry name" value="partition_RepA"/>
    <property type="match status" value="1"/>
</dbReference>
<dbReference type="KEGG" id="maqu:Maq22A_c21390"/>
<dbReference type="SUPFAM" id="SSF52540">
    <property type="entry name" value="P-loop containing nucleoside triphosphate hydrolases"/>
    <property type="match status" value="1"/>
</dbReference>
<dbReference type="EMBL" id="AP014704">
    <property type="protein sequence ID" value="BAQ47299.1"/>
    <property type="molecule type" value="Genomic_DNA"/>
</dbReference>
<sequence length="409" mass="45336">MNQHVPMDGAETPSNQIAASHARLLGGKLQDLAVGFYPPTAQKTLRRFSAGETARLLGITEVRLRQLPFDRLTPDLEIGPAGRRYFTLAEIHAVRRYLHEIDRVGRGYLPHRDAAKGEHLQVIALTNFKGGSAKTTHTAGLAHYLALHGYRVLAIDADPQASLSTLLGIRPDDSFPTIYDAVRYGEGQRPLREVIRKTYFTGLDLASANLELEEFEFYAPLMSSPERRRSGGPPFFARLPVAIESVADDYDVVVIDCPPRLGYFAISALCAATATLITVHPQMIDLASMRQFLTMMSDLMETVQAEGAPPPAQDWFRYLITRYDPQSVPQTSVVGMLQDLFGSYVLPKAMLQTPAVSTSGLIGQTIYETPLGRDRSDEVSRATYRRALDAFDDVNREIEALIRTAWGRA</sequence>
<feature type="domain" description="AAA" evidence="1">
    <location>
        <begin position="121"/>
        <end position="303"/>
    </location>
</feature>
<dbReference type="Proteomes" id="UP000061432">
    <property type="component" value="Chromosome"/>
</dbReference>
<dbReference type="CDD" id="cd02042">
    <property type="entry name" value="ParAB_family"/>
    <property type="match status" value="1"/>
</dbReference>
<reference evidence="2 3" key="1">
    <citation type="journal article" date="2015" name="Genome Announc.">
        <title>Complete Genome Sequence of Methylobacterium aquaticum Strain 22A, Isolated from Racomitrium japonicum Moss.</title>
        <authorList>
            <person name="Tani A."/>
            <person name="Ogura Y."/>
            <person name="Hayashi T."/>
            <person name="Kimbara K."/>
        </authorList>
    </citation>
    <scope>NUCLEOTIDE SEQUENCE [LARGE SCALE GENOMIC DNA]</scope>
    <source>
        <strain evidence="2 3">MA-22A</strain>
    </source>
</reference>
<reference evidence="3" key="2">
    <citation type="submission" date="2015-01" db="EMBL/GenBank/DDBJ databases">
        <title>Complete genome sequence of Methylobacterium aquaticum strain 22A.</title>
        <authorList>
            <person name="Tani A."/>
            <person name="Ogura Y."/>
            <person name="Hayashi T."/>
        </authorList>
    </citation>
    <scope>NUCLEOTIDE SEQUENCE [LARGE SCALE GENOMIC DNA]</scope>
    <source>
        <strain evidence="3">MA-22A</strain>
    </source>
</reference>
<evidence type="ECO:0000313" key="3">
    <source>
        <dbReference type="Proteomes" id="UP000061432"/>
    </source>
</evidence>
<dbReference type="InterPro" id="IPR027417">
    <property type="entry name" value="P-loop_NTPase"/>
</dbReference>